<dbReference type="InterPro" id="IPR007791">
    <property type="entry name" value="DjlA_N"/>
</dbReference>
<organism evidence="2">
    <name type="scientific">marine metagenome</name>
    <dbReference type="NCBI Taxonomy" id="408172"/>
    <lineage>
        <taxon>unclassified sequences</taxon>
        <taxon>metagenomes</taxon>
        <taxon>ecological metagenomes</taxon>
    </lineage>
</organism>
<dbReference type="EMBL" id="UINC01157674">
    <property type="protein sequence ID" value="SVD54800.1"/>
    <property type="molecule type" value="Genomic_DNA"/>
</dbReference>
<proteinExistence type="predicted"/>
<protein>
    <recommendedName>
        <fullName evidence="1">Co-chaperone DjlA N-terminal domain-containing protein</fullName>
    </recommendedName>
</protein>
<reference evidence="2" key="1">
    <citation type="submission" date="2018-05" db="EMBL/GenBank/DDBJ databases">
        <authorList>
            <person name="Lanie J.A."/>
            <person name="Ng W.-L."/>
            <person name="Kazmierczak K.M."/>
            <person name="Andrzejewski T.M."/>
            <person name="Davidsen T.M."/>
            <person name="Wayne K.J."/>
            <person name="Tettelin H."/>
            <person name="Glass J.I."/>
            <person name="Rusch D."/>
            <person name="Podicherti R."/>
            <person name="Tsui H.-C.T."/>
            <person name="Winkler M.E."/>
        </authorList>
    </citation>
    <scope>NUCLEOTIDE SEQUENCE</scope>
</reference>
<dbReference type="AlphaFoldDB" id="A0A382W8G8"/>
<name>A0A382W8G8_9ZZZZ</name>
<feature type="domain" description="Co-chaperone DjlA N-terminal" evidence="1">
    <location>
        <begin position="24"/>
        <end position="130"/>
    </location>
</feature>
<gene>
    <name evidence="2" type="ORF">METZ01_LOCUS407654</name>
</gene>
<evidence type="ECO:0000259" key="1">
    <source>
        <dbReference type="Pfam" id="PF05099"/>
    </source>
</evidence>
<dbReference type="SUPFAM" id="SSF158682">
    <property type="entry name" value="TerB-like"/>
    <property type="match status" value="1"/>
</dbReference>
<dbReference type="Gene3D" id="1.10.3680.10">
    <property type="entry name" value="TerB-like"/>
    <property type="match status" value="1"/>
</dbReference>
<dbReference type="Pfam" id="PF05099">
    <property type="entry name" value="TerB"/>
    <property type="match status" value="1"/>
</dbReference>
<dbReference type="CDD" id="cd07313">
    <property type="entry name" value="terB_like_2"/>
    <property type="match status" value="1"/>
</dbReference>
<sequence>MFKFFKNTDSKDHSKSDDELLSKTTSLLIHAAKIDENYTDIEKEIIKKTLIELGMKESKADQIMSTAEINEEKSNQILDFTREIKNADIEFKIKVTGTLWGIIYSNKEADMYESNLMRRLSSLLYLDNKVMGEIKEKAKKKFTK</sequence>
<dbReference type="InterPro" id="IPR029024">
    <property type="entry name" value="TerB-like"/>
</dbReference>
<accession>A0A382W8G8</accession>
<evidence type="ECO:0000313" key="2">
    <source>
        <dbReference type="EMBL" id="SVD54800.1"/>
    </source>
</evidence>